<name>A0A8S5U410_9CAUD</name>
<accession>A0A8S5U410</accession>
<evidence type="ECO:0000313" key="1">
    <source>
        <dbReference type="EMBL" id="DAF89196.1"/>
    </source>
</evidence>
<proteinExistence type="predicted"/>
<dbReference type="EMBL" id="BK016004">
    <property type="protein sequence ID" value="DAF89196.1"/>
    <property type="molecule type" value="Genomic_DNA"/>
</dbReference>
<sequence length="35" mass="4088">MFYLPFLPPVYFGEPVLTLSLLIQLVKTTQSFDRL</sequence>
<organism evidence="1">
    <name type="scientific">Podoviridae sp. ctP1X6</name>
    <dbReference type="NCBI Taxonomy" id="2825246"/>
    <lineage>
        <taxon>Viruses</taxon>
        <taxon>Duplodnaviria</taxon>
        <taxon>Heunggongvirae</taxon>
        <taxon>Uroviricota</taxon>
        <taxon>Caudoviricetes</taxon>
    </lineage>
</organism>
<protein>
    <submittedName>
        <fullName evidence="1">Uncharacterized protein</fullName>
    </submittedName>
</protein>
<reference evidence="1" key="1">
    <citation type="journal article" date="2021" name="Proc. Natl. Acad. Sci. U.S.A.">
        <title>A Catalog of Tens of Thousands of Viruses from Human Metagenomes Reveals Hidden Associations with Chronic Diseases.</title>
        <authorList>
            <person name="Tisza M.J."/>
            <person name="Buck C.B."/>
        </authorList>
    </citation>
    <scope>NUCLEOTIDE SEQUENCE</scope>
    <source>
        <strain evidence="1">CtP1X6</strain>
    </source>
</reference>